<evidence type="ECO:0000259" key="3">
    <source>
        <dbReference type="Pfam" id="PF02384"/>
    </source>
</evidence>
<keyword evidence="5" id="KW-0489">Methyltransferase</keyword>
<gene>
    <name evidence="5" type="ORF">P5G50_11095</name>
</gene>
<dbReference type="PANTHER" id="PTHR42998">
    <property type="entry name" value="TYPE I RESTRICTION ENZYME HINDVIIP M PROTEIN-RELATED"/>
    <property type="match status" value="1"/>
</dbReference>
<dbReference type="InterPro" id="IPR029063">
    <property type="entry name" value="SAM-dependent_MTases_sf"/>
</dbReference>
<dbReference type="GO" id="GO:0008168">
    <property type="term" value="F:methyltransferase activity"/>
    <property type="evidence" value="ECO:0007669"/>
    <property type="project" value="UniProtKB-KW"/>
</dbReference>
<dbReference type="Gene3D" id="3.40.50.150">
    <property type="entry name" value="Vaccinia Virus protein VP39"/>
    <property type="match status" value="1"/>
</dbReference>
<proteinExistence type="predicted"/>
<protein>
    <submittedName>
        <fullName evidence="5">N-6 DNA methylase</fullName>
    </submittedName>
</protein>
<keyword evidence="1" id="KW-0680">Restriction system</keyword>
<evidence type="ECO:0000313" key="6">
    <source>
        <dbReference type="Proteomes" id="UP001174208"/>
    </source>
</evidence>
<keyword evidence="6" id="KW-1185">Reference proteome</keyword>
<dbReference type="SUPFAM" id="SSF116734">
    <property type="entry name" value="DNA methylase specificity domain"/>
    <property type="match status" value="1"/>
</dbReference>
<dbReference type="RefSeq" id="WP_301209439.1">
    <property type="nucleotide sequence ID" value="NZ_JAROCF010000001.1"/>
</dbReference>
<organism evidence="5 6">
    <name type="scientific">Leifsonia williamsii</name>
    <dbReference type="NCBI Taxonomy" id="3035919"/>
    <lineage>
        <taxon>Bacteria</taxon>
        <taxon>Bacillati</taxon>
        <taxon>Actinomycetota</taxon>
        <taxon>Actinomycetes</taxon>
        <taxon>Micrococcales</taxon>
        <taxon>Microbacteriaceae</taxon>
        <taxon>Leifsonia</taxon>
    </lineage>
</organism>
<evidence type="ECO:0000256" key="1">
    <source>
        <dbReference type="ARBA" id="ARBA00022747"/>
    </source>
</evidence>
<feature type="domain" description="DNA methylase adenine-specific" evidence="3">
    <location>
        <begin position="273"/>
        <end position="543"/>
    </location>
</feature>
<comment type="caution">
    <text evidence="5">The sequence shown here is derived from an EMBL/GenBank/DDBJ whole genome shotgun (WGS) entry which is preliminary data.</text>
</comment>
<sequence>MLPATPEEAVRQGFIAVLRNEYGYPANRIRREVPIHHGSSELTGKDGTAVRADLVVYADAVAAAKRDQGRITFVVECKKPDVKSGYQQLVSYIFSTNAPGGVWTNGMEGDGADTRFYRVDRKIGQLLPVAELPRADETWGAVSRRKKAELEKPHDIRRLFRLCNSKLYGRGMENYDFDLTMDMVRILLAKIHDESSAGDYPDFYISQDEYESADGRAAAAARVRSLFEQFAERNREVFPEGEKIEVPDSAIVEVITVLQPWSLVVGYQDADDWDVMGAAYEQYTHQNLKRQRGQFFTNRLIVSAMVRIVDPMVGEKVLDPAGGSGGFVTAAFRYVRQAVLESTQPGSPQRERQLDDAKNDIFLSEITPRLVKLAKTAMLLNGDGHAGMTRGNSLGPYEELDPWIQSRCSRGVPKVILSNPPFAGQGESRITDPHILAQYETAKRTVVSRVTGIPSAELMPHQSPELLFFERSLDWLAEGGRMGIVLPKAFLDTAQASRARQLLFDNAYLDGVVTLHKDSFQPDTGVRTCIVFLTKKTAEQREQLEDDYEIFMAVSQKIGQTSEGVPIFVLDDDGTATARIDHDLDEIVSDFKALRRGTLVPSQFRYAVKRSDLDERLNINPQYYSPHLNESIATVRRFDELDGWSVVTLGQIEKGISIFKGPRLKTENVIVPEAEAGKEVVGYYTPSAMLQDKRDSAKYVDLARANAKQLRNFKTVTVREGDLLLTRSGSIGRLAYVSSVMDGQIVSDDMIRVRIPSEEIRAYVAAFLLSDNAAAQMLMNEYGSIQQHLEPGHVRDLLIPVPDDWADAAELVANGRAFMKAKEVSDQAMHALRIKGFDSGISDLLENA</sequence>
<keyword evidence="5" id="KW-0808">Transferase</keyword>
<dbReference type="PANTHER" id="PTHR42998:SF1">
    <property type="entry name" value="TYPE I RESTRICTION ENZYME HINDI METHYLASE SUBUNIT"/>
    <property type="match status" value="1"/>
</dbReference>
<dbReference type="EMBL" id="JAROCF010000001">
    <property type="protein sequence ID" value="MDN4614996.1"/>
    <property type="molecule type" value="Genomic_DNA"/>
</dbReference>
<dbReference type="InterPro" id="IPR052916">
    <property type="entry name" value="Type-I_RE_MTase_Subunit"/>
</dbReference>
<keyword evidence="2" id="KW-0238">DNA-binding</keyword>
<evidence type="ECO:0000259" key="4">
    <source>
        <dbReference type="Pfam" id="PF13588"/>
    </source>
</evidence>
<dbReference type="SUPFAM" id="SSF53335">
    <property type="entry name" value="S-adenosyl-L-methionine-dependent methyltransferases"/>
    <property type="match status" value="1"/>
</dbReference>
<feature type="domain" description="Type I restriction enzyme R protein N-terminal" evidence="4">
    <location>
        <begin position="6"/>
        <end position="108"/>
    </location>
</feature>
<dbReference type="GO" id="GO:0032259">
    <property type="term" value="P:methylation"/>
    <property type="evidence" value="ECO:0007669"/>
    <property type="project" value="UniProtKB-KW"/>
</dbReference>
<dbReference type="InterPro" id="IPR003356">
    <property type="entry name" value="DNA_methylase_A-5"/>
</dbReference>
<dbReference type="Gene3D" id="3.90.220.20">
    <property type="entry name" value="DNA methylase specificity domains"/>
    <property type="match status" value="1"/>
</dbReference>
<reference evidence="5" key="1">
    <citation type="submission" date="2023-06" db="EMBL/GenBank/DDBJ databases">
        <title>MT1 and MT2 Draft Genomes of Novel Species.</title>
        <authorList>
            <person name="Venkateswaran K."/>
        </authorList>
    </citation>
    <scope>NUCLEOTIDE SEQUENCE</scope>
    <source>
        <strain evidence="5">F6_8S_P_1B</strain>
    </source>
</reference>
<dbReference type="Pfam" id="PF13588">
    <property type="entry name" value="HSDR_N_2"/>
    <property type="match status" value="1"/>
</dbReference>
<evidence type="ECO:0000313" key="5">
    <source>
        <dbReference type="EMBL" id="MDN4614996.1"/>
    </source>
</evidence>
<evidence type="ECO:0000256" key="2">
    <source>
        <dbReference type="ARBA" id="ARBA00023125"/>
    </source>
</evidence>
<dbReference type="Pfam" id="PF02384">
    <property type="entry name" value="N6_Mtase"/>
    <property type="match status" value="1"/>
</dbReference>
<name>A0ABT8KC21_9MICO</name>
<dbReference type="Proteomes" id="UP001174208">
    <property type="component" value="Unassembled WGS sequence"/>
</dbReference>
<accession>A0ABT8KC21</accession>
<dbReference type="InterPro" id="IPR029464">
    <property type="entry name" value="HSDR_N"/>
</dbReference>
<dbReference type="PRINTS" id="PR00507">
    <property type="entry name" value="N12N6MTFRASE"/>
</dbReference>
<dbReference type="InterPro" id="IPR044946">
    <property type="entry name" value="Restrct_endonuc_typeI_TRD_sf"/>
</dbReference>